<evidence type="ECO:0000313" key="2">
    <source>
        <dbReference type="EMBL" id="EHH10525.1"/>
    </source>
</evidence>
<dbReference type="AlphaFoldDB" id="G6YD53"/>
<organism evidence="2 3">
    <name type="scientific">Mesorhizobium amorphae CCNWGS0123</name>
    <dbReference type="NCBI Taxonomy" id="1082933"/>
    <lineage>
        <taxon>Bacteria</taxon>
        <taxon>Pseudomonadati</taxon>
        <taxon>Pseudomonadota</taxon>
        <taxon>Alphaproteobacteria</taxon>
        <taxon>Hyphomicrobiales</taxon>
        <taxon>Phyllobacteriaceae</taxon>
        <taxon>Mesorhizobium</taxon>
    </lineage>
</organism>
<protein>
    <submittedName>
        <fullName evidence="2">Uncharacterized protein</fullName>
    </submittedName>
</protein>
<name>G6YD53_9HYPH</name>
<reference evidence="2 3" key="1">
    <citation type="journal article" date="2012" name="J. Bacteriol.">
        <title>Draft Genome Sequence of Plant Growth-Promoting Rhizobium Mesorhizobium amorphae, Isolated from Zinc-Lead Mine Tailings.</title>
        <authorList>
            <person name="Hao X."/>
            <person name="Lin Y."/>
            <person name="Johnstone L."/>
            <person name="Baltrus D.A."/>
            <person name="Miller S.J."/>
            <person name="Wei G."/>
            <person name="Rensing C."/>
        </authorList>
    </citation>
    <scope>NUCLEOTIDE SEQUENCE [LARGE SCALE GENOMIC DNA]</scope>
    <source>
        <strain evidence="2 3">CCNWGS0123</strain>
    </source>
</reference>
<keyword evidence="1" id="KW-0812">Transmembrane</keyword>
<dbReference type="Proteomes" id="UP000002949">
    <property type="component" value="Unassembled WGS sequence"/>
</dbReference>
<keyword evidence="1" id="KW-1133">Transmembrane helix</keyword>
<dbReference type="EMBL" id="AGSN01000128">
    <property type="protein sequence ID" value="EHH10525.1"/>
    <property type="molecule type" value="Genomic_DNA"/>
</dbReference>
<evidence type="ECO:0000256" key="1">
    <source>
        <dbReference type="SAM" id="Phobius"/>
    </source>
</evidence>
<keyword evidence="1" id="KW-0472">Membrane</keyword>
<sequence length="35" mass="3708">MPVNGEGHVMDTRTVLILGLGIVILLLLGFCALPM</sequence>
<proteinExistence type="predicted"/>
<accession>G6YD53</accession>
<gene>
    <name evidence="2" type="ORF">MEA186_19442</name>
</gene>
<feature type="transmembrane region" description="Helical" evidence="1">
    <location>
        <begin position="15"/>
        <end position="33"/>
    </location>
</feature>
<keyword evidence="3" id="KW-1185">Reference proteome</keyword>
<evidence type="ECO:0000313" key="3">
    <source>
        <dbReference type="Proteomes" id="UP000002949"/>
    </source>
</evidence>